<reference evidence="2" key="1">
    <citation type="submission" date="2011-04" db="EMBL/GenBank/DDBJ databases">
        <title>Evolution of plant cell wall degrading machinery underlies the functional diversity of forest fungi.</title>
        <authorList>
            <consortium name="US DOE Joint Genome Institute (JGI-PGF)"/>
            <person name="Eastwood D.C."/>
            <person name="Floudas D."/>
            <person name="Binder M."/>
            <person name="Majcherczyk A."/>
            <person name="Schneider P."/>
            <person name="Aerts A."/>
            <person name="Asiegbu F.O."/>
            <person name="Baker S.E."/>
            <person name="Barry K."/>
            <person name="Bendiksby M."/>
            <person name="Blumentritt M."/>
            <person name="Coutinho P.M."/>
            <person name="Cullen D."/>
            <person name="Cullen D."/>
            <person name="Gathman A."/>
            <person name="Goodell B."/>
            <person name="Henrissat B."/>
            <person name="Ihrmark K."/>
            <person name="Kauserud H."/>
            <person name="Kohler A."/>
            <person name="LaButti K."/>
            <person name="Lapidus A."/>
            <person name="Lavin J.L."/>
            <person name="Lee Y.-H."/>
            <person name="Lindquist E."/>
            <person name="Lilly W."/>
            <person name="Lucas S."/>
            <person name="Morin E."/>
            <person name="Murat C."/>
            <person name="Oguiza J.A."/>
            <person name="Park J."/>
            <person name="Pisabarro A.G."/>
            <person name="Riley R."/>
            <person name="Rosling A."/>
            <person name="Salamov A."/>
            <person name="Schmidt O."/>
            <person name="Schmutz J."/>
            <person name="Skrede I."/>
            <person name="Stenlid J."/>
            <person name="Wiebenga A."/>
            <person name="Xie X."/>
            <person name="Kues U."/>
            <person name="Hibbett D.S."/>
            <person name="Hoffmeister D."/>
            <person name="Hogberg N."/>
            <person name="Martin F."/>
            <person name="Grigoriev I.V."/>
            <person name="Watkinson S.C."/>
        </authorList>
    </citation>
    <scope>NUCLEOTIDE SEQUENCE</scope>
    <source>
        <strain evidence="2">S7.9</strain>
    </source>
</reference>
<organism>
    <name type="scientific">Serpula lacrymans var. lacrymans (strain S7.9)</name>
    <name type="common">Dry rot fungus</name>
    <dbReference type="NCBI Taxonomy" id="578457"/>
    <lineage>
        <taxon>Eukaryota</taxon>
        <taxon>Fungi</taxon>
        <taxon>Dikarya</taxon>
        <taxon>Basidiomycota</taxon>
        <taxon>Agaricomycotina</taxon>
        <taxon>Agaricomycetes</taxon>
        <taxon>Agaricomycetidae</taxon>
        <taxon>Boletales</taxon>
        <taxon>Coniophorineae</taxon>
        <taxon>Serpulaceae</taxon>
        <taxon>Serpula</taxon>
    </lineage>
</organism>
<dbReference type="EMBL" id="GL945447">
    <property type="protein sequence ID" value="EGO18614.1"/>
    <property type="molecule type" value="Genomic_DNA"/>
</dbReference>
<protein>
    <submittedName>
        <fullName evidence="2">Uncharacterized protein</fullName>
    </submittedName>
</protein>
<dbReference type="KEGG" id="sla:SERLADRAFT_454188"/>
<name>F8PE17_SERL9</name>
<dbReference type="GO" id="GO:0005085">
    <property type="term" value="F:guanyl-nucleotide exchange factor activity"/>
    <property type="evidence" value="ECO:0007669"/>
    <property type="project" value="InterPro"/>
</dbReference>
<dbReference type="RefSeq" id="XP_007324641.1">
    <property type="nucleotide sequence ID" value="XM_007324579.1"/>
</dbReference>
<feature type="region of interest" description="Disordered" evidence="1">
    <location>
        <begin position="674"/>
        <end position="717"/>
    </location>
</feature>
<dbReference type="Gene3D" id="1.25.10.10">
    <property type="entry name" value="Leucine-rich Repeat Variant"/>
    <property type="match status" value="1"/>
</dbReference>
<dbReference type="HOGENOM" id="CLU_007321_1_1_1"/>
<dbReference type="InterPro" id="IPR016024">
    <property type="entry name" value="ARM-type_fold"/>
</dbReference>
<gene>
    <name evidence="2" type="ORF">SERLADRAFT_454188</name>
</gene>
<evidence type="ECO:0000256" key="1">
    <source>
        <dbReference type="SAM" id="MobiDB-lite"/>
    </source>
</evidence>
<dbReference type="Proteomes" id="UP000008064">
    <property type="component" value="Unassembled WGS sequence"/>
</dbReference>
<accession>F8PE17</accession>
<dbReference type="InterPro" id="IPR040144">
    <property type="entry name" value="RAP1GDS1"/>
</dbReference>
<dbReference type="OrthoDB" id="26149at2759"/>
<dbReference type="GeneID" id="18816990"/>
<proteinExistence type="predicted"/>
<dbReference type="InterPro" id="IPR011989">
    <property type="entry name" value="ARM-like"/>
</dbReference>
<dbReference type="SUPFAM" id="SSF48371">
    <property type="entry name" value="ARM repeat"/>
    <property type="match status" value="1"/>
</dbReference>
<dbReference type="PANTHER" id="PTHR10957">
    <property type="entry name" value="RAP1 GTPASE-GDP DISSOCIATION STIMULATOR 1"/>
    <property type="match status" value="1"/>
</dbReference>
<dbReference type="AlphaFoldDB" id="F8PE17"/>
<sequence>MDNPTINCRECAGKLQTLLVQLQTNNDTQASEQTWHDVEITTQNLANGLRVRGGPDDNHTMLGLTSLPQTLTALLRNALNGSSIPTVEHSAPVYEILRVGANLCMDHDQNRFQLLEARFPQAIVSLLEGYADTVPSGLQKDPLPLSIPHLKVIKTAIGVLLNASIGYEPVKFRLTSLEVAMTLMRLSCAIYPTGSWLTSHPVGEVNSEDDIAESWSLRSVISNWAWRTLSELKEDSRSLFDPDVLAYLIPSLLAYTPPLLTAQLPAFIRSSPHLYTSLLQTDFDLLEESCMLLESLSLDVEDVRLSLARGFNFEAEHLGVPCLSAMLDFIEKGSYPLLWYDKDAAPFDVAEIKSKEKGFDICKAAVIKVVVEVAGDEKNQDVLWDTSEEEMPGGEFVSRMVDWIRSYVDSETGAKVENLGRDDLAICACLALGNLTRRESYATILLSPPHSIASLLCQPVMLSPSTDIKLKHSVMGLLKHLSQSSSLSVANRDILSNAKTIERVVESGIWDERSDAMAEIVQVSAIGIVKHLCNSSVDNSFALVFPTSEQDPSASTGLSQILALVKRSDTVAVKSEGTRVLVNVIKSLWSSDPSQQDSQAEEVKDRQLKREMAIEALLTPSCTEALAGLIGRSMKYPILINEGVVALSLLSTHRNGGPLVLQALVVPLPVEAAPAGSNSLPPSAPPSLSATASTSSELDSPIVNSPTRSRPPSPRGALDQLINVLRNTSNTDHVSNNHRAALTGFPVEVRANVCALLGQVGKQPPGEDVERVKDATKGILEELSRGSTQSGRDGMLGAAAKRVLDAWV</sequence>
<evidence type="ECO:0000313" key="2">
    <source>
        <dbReference type="EMBL" id="EGO18614.1"/>
    </source>
</evidence>
<feature type="compositionally biased region" description="Low complexity" evidence="1">
    <location>
        <begin position="674"/>
        <end position="696"/>
    </location>
</feature>